<dbReference type="GeneID" id="103117799"/>
<feature type="region of interest" description="Disordered" evidence="1">
    <location>
        <begin position="160"/>
        <end position="198"/>
    </location>
</feature>
<feature type="compositionally biased region" description="Low complexity" evidence="1">
    <location>
        <begin position="43"/>
        <end position="61"/>
    </location>
</feature>
<feature type="region of interest" description="Disordered" evidence="1">
    <location>
        <begin position="1"/>
        <end position="80"/>
    </location>
</feature>
<evidence type="ECO:0000313" key="2">
    <source>
        <dbReference type="Proteomes" id="UP001652624"/>
    </source>
</evidence>
<dbReference type="Proteomes" id="UP001652624">
    <property type="component" value="Chromosome 7"/>
</dbReference>
<evidence type="ECO:0000256" key="1">
    <source>
        <dbReference type="SAM" id="MobiDB-lite"/>
    </source>
</evidence>
<dbReference type="RefSeq" id="XP_060050297.1">
    <property type="nucleotide sequence ID" value="XM_060194314.1"/>
</dbReference>
<protein>
    <submittedName>
        <fullName evidence="3">Nuclear transcription factor Y subunit beta isoform X1</fullName>
    </submittedName>
</protein>
<feature type="compositionally biased region" description="Low complexity" evidence="1">
    <location>
        <begin position="10"/>
        <end position="35"/>
    </location>
</feature>
<feature type="compositionally biased region" description="Low complexity" evidence="1">
    <location>
        <begin position="178"/>
        <end position="188"/>
    </location>
</feature>
<keyword evidence="2" id="KW-1185">Reference proteome</keyword>
<gene>
    <name evidence="3" type="primary">NFYB</name>
</gene>
<accession>A0ABM3XN97</accession>
<name>A0ABM3XN97_ERIEU</name>
<feature type="region of interest" description="Disordered" evidence="1">
    <location>
        <begin position="111"/>
        <end position="143"/>
    </location>
</feature>
<organism evidence="2 3">
    <name type="scientific">Erinaceus europaeus</name>
    <name type="common">Western European hedgehog</name>
    <dbReference type="NCBI Taxonomy" id="9365"/>
    <lineage>
        <taxon>Eukaryota</taxon>
        <taxon>Metazoa</taxon>
        <taxon>Chordata</taxon>
        <taxon>Craniata</taxon>
        <taxon>Vertebrata</taxon>
        <taxon>Euteleostomi</taxon>
        <taxon>Mammalia</taxon>
        <taxon>Eutheria</taxon>
        <taxon>Laurasiatheria</taxon>
        <taxon>Eulipotyphla</taxon>
        <taxon>Erinaceidae</taxon>
        <taxon>Erinaceinae</taxon>
        <taxon>Erinaceus</taxon>
    </lineage>
</organism>
<reference evidence="3" key="1">
    <citation type="submission" date="2025-08" db="UniProtKB">
        <authorList>
            <consortium name="RefSeq"/>
        </authorList>
    </citation>
    <scope>IDENTIFICATION</scope>
</reference>
<proteinExistence type="predicted"/>
<evidence type="ECO:0000313" key="3">
    <source>
        <dbReference type="RefSeq" id="XP_060050297.1"/>
    </source>
</evidence>
<sequence length="277" mass="28124">MKCPSPPGAVPAANAAAAGGHSARSRPPGRPGSRSAPRRLRGRPAAGRAGPGRARGPWRGSLCSGPGAAGRGPDSEAAEGAPGAVAAPLCEAPGAGGSILCRELRRAWGDAPRPPDRICLRSRPPRGGPRGAPPFRPRGAAGPRPLCVAARALGRAGGMRGARAGLTGRRGRGHLAGEEGAAPAAPQPGLGGSNAATGRLAAPLSPRRWEGGSGGWTPRFLIFGGGGGGGKLCPGLREPERLRTKNLRSTHKSQSRLKCCNKIIPARLKLDWHQTPF</sequence>